<dbReference type="EMBL" id="EF710650">
    <property type="protein sequence ID" value="ACE75293.1"/>
    <property type="molecule type" value="Genomic_DNA"/>
</dbReference>
<proteinExistence type="predicted"/>
<feature type="compositionally biased region" description="Low complexity" evidence="1">
    <location>
        <begin position="140"/>
        <end position="149"/>
    </location>
</feature>
<feature type="region of interest" description="Disordered" evidence="1">
    <location>
        <begin position="54"/>
        <end position="75"/>
    </location>
</feature>
<reference evidence="2" key="1">
    <citation type="submission" date="2007-06" db="EMBL/GenBank/DDBJ databases">
        <title>Bracovirus Evolution: Comparative Genomics of Multiple Viral and Proviral Genomes.</title>
        <authorList>
            <person name="Desjardins C.A."/>
            <person name="Gundersen-Rindal D.E."/>
            <person name="Hostetler J.B."/>
            <person name="Tallon L.J."/>
            <person name="Utterback T.R."/>
            <person name="Fuester R.W."/>
            <person name="Schatz M.C."/>
            <person name="Pedroni M.J."/>
            <person name="Fadrosh D.W."/>
            <person name="Haas B.J."/>
            <person name="Toms B.S."/>
            <person name="Chen D."/>
            <person name="Nene V."/>
        </authorList>
    </citation>
    <scope>NUCLEOTIDE SEQUENCE</scope>
</reference>
<sequence>MSNNRMCFFSQYMDSKQSHLSHHQLERDQEIHQNSEAVADDNQHASAYVMPSNDNIEITGDNENNGNEFNNPIADENKEQNRNLNIEEFNLENHNSRFESIYSQPLDSTTTIQDTGKACNNNGNFVAPETEFKQQEPCCSSSGSSSSEDSSADPALRRTSKTLSFVKRKSKIKFFINNNY</sequence>
<gene>
    <name evidence="2" type="ORF">GFP_L1_0160</name>
</gene>
<evidence type="ECO:0000256" key="1">
    <source>
        <dbReference type="SAM" id="MobiDB-lite"/>
    </source>
</evidence>
<evidence type="ECO:0000313" key="2">
    <source>
        <dbReference type="EMBL" id="ACE75293.1"/>
    </source>
</evidence>
<protein>
    <submittedName>
        <fullName evidence="2">Uncharacterized protein</fullName>
    </submittedName>
</protein>
<name>B7S8S0_9HYME</name>
<accession>B7S8S0</accession>
<feature type="compositionally biased region" description="Low complexity" evidence="1">
    <location>
        <begin position="62"/>
        <end position="71"/>
    </location>
</feature>
<organism evidence="2">
    <name type="scientific">Glyptapanteles flavicoxis</name>
    <dbReference type="NCBI Taxonomy" id="463051"/>
    <lineage>
        <taxon>Eukaryota</taxon>
        <taxon>Metazoa</taxon>
        <taxon>Ecdysozoa</taxon>
        <taxon>Arthropoda</taxon>
        <taxon>Hexapoda</taxon>
        <taxon>Insecta</taxon>
        <taxon>Pterygota</taxon>
        <taxon>Neoptera</taxon>
        <taxon>Endopterygota</taxon>
        <taxon>Hymenoptera</taxon>
        <taxon>Apocrita</taxon>
        <taxon>Ichneumonoidea</taxon>
        <taxon>Braconidae</taxon>
        <taxon>Microgastrinae</taxon>
        <taxon>Glyptapanteles</taxon>
    </lineage>
</organism>
<feature type="region of interest" description="Disordered" evidence="1">
    <location>
        <begin position="131"/>
        <end position="160"/>
    </location>
</feature>
<dbReference type="AlphaFoldDB" id="B7S8S0"/>